<gene>
    <name evidence="1" type="ORF">ABB37_07112</name>
</gene>
<dbReference type="GeneID" id="26907398"/>
<proteinExistence type="predicted"/>
<organism evidence="1 2">
    <name type="scientific">Leptomonas pyrrhocoris</name>
    <name type="common">Firebug parasite</name>
    <dbReference type="NCBI Taxonomy" id="157538"/>
    <lineage>
        <taxon>Eukaryota</taxon>
        <taxon>Discoba</taxon>
        <taxon>Euglenozoa</taxon>
        <taxon>Kinetoplastea</taxon>
        <taxon>Metakinetoplastina</taxon>
        <taxon>Trypanosomatida</taxon>
        <taxon>Trypanosomatidae</taxon>
        <taxon>Leishmaniinae</taxon>
        <taxon>Leptomonas</taxon>
    </lineage>
</organism>
<dbReference type="RefSeq" id="XP_015655637.1">
    <property type="nucleotide sequence ID" value="XM_015805631.1"/>
</dbReference>
<name>A0A0N0DTB7_LEPPY</name>
<dbReference type="RefSeq" id="XP_015655636.1">
    <property type="nucleotide sequence ID" value="XM_015805630.1"/>
</dbReference>
<evidence type="ECO:0000313" key="1">
    <source>
        <dbReference type="EMBL" id="KPA77198.1"/>
    </source>
</evidence>
<accession>A0A0N0DTB7</accession>
<dbReference type="EMBL" id="LGTL01000017">
    <property type="protein sequence ID" value="KPA77197.1"/>
    <property type="molecule type" value="Genomic_DNA"/>
</dbReference>
<dbReference type="EMBL" id="LGTL01000017">
    <property type="protein sequence ID" value="KPA77198.1"/>
    <property type="molecule type" value="Genomic_DNA"/>
</dbReference>
<dbReference type="OrthoDB" id="273755at2759"/>
<protein>
    <submittedName>
        <fullName evidence="1">Uncharacterized protein</fullName>
    </submittedName>
</protein>
<dbReference type="AlphaFoldDB" id="A0A0N0DTB7"/>
<dbReference type="VEuPathDB" id="TriTrypDB:LpyrH10_17_0440"/>
<evidence type="ECO:0000313" key="2">
    <source>
        <dbReference type="Proteomes" id="UP000037923"/>
    </source>
</evidence>
<sequence>MSSADESESAPDAAAIAALELLETARARLHDALREAAFDLVAAQREEESTRGCLVSLDAVPTQGNTLTPLLTVAQEVEEGNEEPPVGQARSSTWVLTEGKGERISALPARRAAPKASSEAARKETKDDVLTLVDPIYYFSANPSSALRDGQAAYRRAVQCVVEVANAQQRALAAAEAYACAEKAAS</sequence>
<comment type="caution">
    <text evidence="1">The sequence shown here is derived from an EMBL/GenBank/DDBJ whole genome shotgun (WGS) entry which is preliminary data.</text>
</comment>
<reference evidence="1 2" key="1">
    <citation type="submission" date="2015-07" db="EMBL/GenBank/DDBJ databases">
        <title>High-quality genome of monoxenous trypanosomatid Leptomonas pyrrhocoris.</title>
        <authorList>
            <person name="Flegontov P."/>
            <person name="Butenko A."/>
            <person name="Firsov S."/>
            <person name="Vlcek C."/>
            <person name="Logacheva M.D."/>
            <person name="Field M."/>
            <person name="Filatov D."/>
            <person name="Flegontova O."/>
            <person name="Gerasimov E."/>
            <person name="Jackson A.P."/>
            <person name="Kelly S."/>
            <person name="Opperdoes F."/>
            <person name="O'Reilly A."/>
            <person name="Votypka J."/>
            <person name="Yurchenko V."/>
            <person name="Lukes J."/>
        </authorList>
    </citation>
    <scope>NUCLEOTIDE SEQUENCE [LARGE SCALE GENOMIC DNA]</scope>
    <source>
        <strain evidence="1">H10</strain>
    </source>
</reference>
<dbReference type="Proteomes" id="UP000037923">
    <property type="component" value="Unassembled WGS sequence"/>
</dbReference>
<dbReference type="OMA" id="CAWEMLL"/>
<keyword evidence="2" id="KW-1185">Reference proteome</keyword>